<protein>
    <recommendedName>
        <fullName evidence="2">NAD(+) ADP-ribosyltransferase</fullName>
        <ecNumber evidence="2">2.4.2.30</ecNumber>
    </recommendedName>
</protein>
<dbReference type="InterPro" id="IPR008893">
    <property type="entry name" value="WGR_domain"/>
</dbReference>
<feature type="coiled-coil region" evidence="11">
    <location>
        <begin position="150"/>
        <end position="177"/>
    </location>
</feature>
<dbReference type="OrthoDB" id="19045at2759"/>
<dbReference type="GO" id="GO:0003677">
    <property type="term" value="F:DNA binding"/>
    <property type="evidence" value="ECO:0007669"/>
    <property type="project" value="InterPro"/>
</dbReference>
<evidence type="ECO:0000259" key="12">
    <source>
        <dbReference type="PROSITE" id="PS50064"/>
    </source>
</evidence>
<evidence type="ECO:0000256" key="1">
    <source>
        <dbReference type="ARBA" id="ARBA00004123"/>
    </source>
</evidence>
<dbReference type="InterPro" id="IPR036957">
    <property type="entry name" value="Znf_PARP_sf"/>
</dbReference>
<dbReference type="GO" id="GO:0005730">
    <property type="term" value="C:nucleolus"/>
    <property type="evidence" value="ECO:0007669"/>
    <property type="project" value="TreeGrafter"/>
</dbReference>
<dbReference type="InterPro" id="IPR036616">
    <property type="entry name" value="Poly(ADP-ribose)pol_reg_dom_sf"/>
</dbReference>
<dbReference type="Pfam" id="PF02877">
    <property type="entry name" value="PARP_reg"/>
    <property type="match status" value="1"/>
</dbReference>
<dbReference type="EMBL" id="AZBU02000002">
    <property type="protein sequence ID" value="TKR95830.1"/>
    <property type="molecule type" value="Genomic_DNA"/>
</dbReference>
<name>A0A4U5PH48_STECR</name>
<dbReference type="STRING" id="34508.A0A4U5PH48"/>
<dbReference type="GO" id="GO:0070212">
    <property type="term" value="P:protein poly-ADP-ribosylation"/>
    <property type="evidence" value="ECO:0007669"/>
    <property type="project" value="TreeGrafter"/>
</dbReference>
<dbReference type="SMART" id="SM01336">
    <property type="entry name" value="zf-PARP"/>
    <property type="match status" value="1"/>
</dbReference>
<dbReference type="PROSITE" id="PS50064">
    <property type="entry name" value="ZF_PARP_2"/>
    <property type="match status" value="1"/>
</dbReference>
<reference evidence="14 15" key="2">
    <citation type="journal article" date="2019" name="G3 (Bethesda)">
        <title>Hybrid Assembly of the Genome of the Entomopathogenic Nematode Steinernema carpocapsae Identifies the X-Chromosome.</title>
        <authorList>
            <person name="Serra L."/>
            <person name="Macchietto M."/>
            <person name="Macias-Munoz A."/>
            <person name="McGill C.J."/>
            <person name="Rodriguez I.M."/>
            <person name="Rodriguez B."/>
            <person name="Murad R."/>
            <person name="Mortazavi A."/>
        </authorList>
    </citation>
    <scope>NUCLEOTIDE SEQUENCE [LARGE SCALE GENOMIC DNA]</scope>
    <source>
        <strain evidence="14 15">ALL</strain>
    </source>
</reference>
<dbReference type="SUPFAM" id="SSF57716">
    <property type="entry name" value="Glucocorticoid receptor-like (DNA-binding domain)"/>
    <property type="match status" value="1"/>
</dbReference>
<dbReference type="SUPFAM" id="SSF47587">
    <property type="entry name" value="Domain of poly(ADP-ribose) polymerase"/>
    <property type="match status" value="1"/>
</dbReference>
<accession>A0A4U5PH48</accession>
<dbReference type="Pfam" id="PF05406">
    <property type="entry name" value="WGR"/>
    <property type="match status" value="1"/>
</dbReference>
<evidence type="ECO:0000256" key="8">
    <source>
        <dbReference type="ARBA" id="ARBA00023027"/>
    </source>
</evidence>
<keyword evidence="6" id="KW-0863">Zinc-finger</keyword>
<evidence type="ECO:0000313" key="15">
    <source>
        <dbReference type="Proteomes" id="UP000298663"/>
    </source>
</evidence>
<dbReference type="AlphaFoldDB" id="A0A4U5PH48"/>
<dbReference type="Proteomes" id="UP000298663">
    <property type="component" value="Unassembled WGS sequence"/>
</dbReference>
<dbReference type="Gene3D" id="1.20.142.10">
    <property type="entry name" value="Poly(ADP-ribose) polymerase, regulatory domain"/>
    <property type="match status" value="1"/>
</dbReference>
<dbReference type="GO" id="GO:0008270">
    <property type="term" value="F:zinc ion binding"/>
    <property type="evidence" value="ECO:0007669"/>
    <property type="project" value="UniProtKB-KW"/>
</dbReference>
<evidence type="ECO:0000259" key="13">
    <source>
        <dbReference type="PROSITE" id="PS51977"/>
    </source>
</evidence>
<keyword evidence="8" id="KW-0520">NAD</keyword>
<dbReference type="InterPro" id="IPR001510">
    <property type="entry name" value="Znf_PARP"/>
</dbReference>
<evidence type="ECO:0000256" key="3">
    <source>
        <dbReference type="ARBA" id="ARBA00022676"/>
    </source>
</evidence>
<reference evidence="14 15" key="1">
    <citation type="journal article" date="2015" name="Genome Biol.">
        <title>Comparative genomics of Steinernema reveals deeply conserved gene regulatory networks.</title>
        <authorList>
            <person name="Dillman A.R."/>
            <person name="Macchietto M."/>
            <person name="Porter C.F."/>
            <person name="Rogers A."/>
            <person name="Williams B."/>
            <person name="Antoshechkin I."/>
            <person name="Lee M.M."/>
            <person name="Goodwin Z."/>
            <person name="Lu X."/>
            <person name="Lewis E.E."/>
            <person name="Goodrich-Blair H."/>
            <person name="Stock S.P."/>
            <person name="Adams B.J."/>
            <person name="Sternberg P.W."/>
            <person name="Mortazavi A."/>
        </authorList>
    </citation>
    <scope>NUCLEOTIDE SEQUENCE [LARGE SCALE GENOMIC DNA]</scope>
    <source>
        <strain evidence="14 15">ALL</strain>
    </source>
</reference>
<evidence type="ECO:0000256" key="2">
    <source>
        <dbReference type="ARBA" id="ARBA00012020"/>
    </source>
</evidence>
<dbReference type="Gene3D" id="3.90.640.80">
    <property type="match status" value="1"/>
</dbReference>
<keyword evidence="11" id="KW-0175">Coiled coil</keyword>
<feature type="coiled-coil region" evidence="11">
    <location>
        <begin position="471"/>
        <end position="530"/>
    </location>
</feature>
<organism evidence="14 15">
    <name type="scientific">Steinernema carpocapsae</name>
    <name type="common">Entomopathogenic nematode</name>
    <dbReference type="NCBI Taxonomy" id="34508"/>
    <lineage>
        <taxon>Eukaryota</taxon>
        <taxon>Metazoa</taxon>
        <taxon>Ecdysozoa</taxon>
        <taxon>Nematoda</taxon>
        <taxon>Chromadorea</taxon>
        <taxon>Rhabditida</taxon>
        <taxon>Tylenchina</taxon>
        <taxon>Panagrolaimomorpha</taxon>
        <taxon>Strongyloidoidea</taxon>
        <taxon>Steinernematidae</taxon>
        <taxon>Steinernema</taxon>
    </lineage>
</organism>
<keyword evidence="15" id="KW-1185">Reference proteome</keyword>
<evidence type="ECO:0000256" key="4">
    <source>
        <dbReference type="ARBA" id="ARBA00022679"/>
    </source>
</evidence>
<evidence type="ECO:0000256" key="6">
    <source>
        <dbReference type="ARBA" id="ARBA00022771"/>
    </source>
</evidence>
<dbReference type="Gene3D" id="3.30.1740.10">
    <property type="entry name" value="Zinc finger, PARP-type"/>
    <property type="match status" value="1"/>
</dbReference>
<dbReference type="GO" id="GO:0006302">
    <property type="term" value="P:double-strand break repair"/>
    <property type="evidence" value="ECO:0007669"/>
    <property type="project" value="TreeGrafter"/>
</dbReference>
<evidence type="ECO:0000256" key="7">
    <source>
        <dbReference type="ARBA" id="ARBA00022833"/>
    </source>
</evidence>
<dbReference type="PANTHER" id="PTHR10459:SF60">
    <property type="entry name" value="POLY [ADP-RIBOSE] POLYMERASE 2"/>
    <property type="match status" value="1"/>
</dbReference>
<evidence type="ECO:0000256" key="5">
    <source>
        <dbReference type="ARBA" id="ARBA00022723"/>
    </source>
</evidence>
<feature type="domain" description="PARP-type" evidence="12">
    <location>
        <begin position="52"/>
        <end position="140"/>
    </location>
</feature>
<keyword evidence="3" id="KW-0328">Glycosyltransferase</keyword>
<dbReference type="Pfam" id="PF00645">
    <property type="entry name" value="zf-PARP"/>
    <property type="match status" value="1"/>
</dbReference>
<evidence type="ECO:0000313" key="14">
    <source>
        <dbReference type="EMBL" id="TKR95830.1"/>
    </source>
</evidence>
<keyword evidence="7" id="KW-0862">Zinc</keyword>
<dbReference type="GO" id="GO:0003950">
    <property type="term" value="F:NAD+ poly-ADP-ribosyltransferase activity"/>
    <property type="evidence" value="ECO:0007669"/>
    <property type="project" value="UniProtKB-EC"/>
</dbReference>
<feature type="domain" description="WGR" evidence="13">
    <location>
        <begin position="341"/>
        <end position="457"/>
    </location>
</feature>
<dbReference type="GO" id="GO:1990404">
    <property type="term" value="F:NAD+-protein mono-ADP-ribosyltransferase activity"/>
    <property type="evidence" value="ECO:0007669"/>
    <property type="project" value="TreeGrafter"/>
</dbReference>
<sequence>MLVTSPTKWVEGVEDRSLSQFYCVAHRSEHSVRRLPMSDDTSRQKCVGTLPFVAEYARSNDSSCRTCSQYSTVKIAKNALRFGIYRTPKNYDDPAQQQWYHVDCVPNHLDLNINVASIEGFENLSQADMDAVRRMILRLQLEEYEFVPADKDLQDQLNKQKERRDRAIAAFAEVKKNTAKRYVDTILKHNNFVLPEKGAFPGKLPKFDVMLDFALYGIPDKCPKCLEANPENSDRTLFRNPRTRQYECCYSPTNGSRCSYITNKPTLTSLKLPLHQLPAKDHFNLQEFDGCEVAKRVIPREFEDQMPCWRYTEQREGEICEEDLADLNPHSVHYFGPDSEDYEVYTEQADDRRDTVVYTALLRKVVIRENKNSDYLLQLLKRKTQNEYMLYRYLVRFGTSRVNVNTEQDSFKDNLEKAKKEFCRHFKKKSKNEFDGAFRHVYGKREDITFENEDGKSMNFVYQGARKSTKIKKALGLLDELRKLLEESNGEPDKCTVEELSNRFYTLIIHNLVQKKIQMLQLRLAELVKEEDVKPGPSSDDAIIEQLGNFSVQVKKEER</sequence>
<keyword evidence="9" id="KW-0539">Nucleus</keyword>
<dbReference type="SUPFAM" id="SSF142921">
    <property type="entry name" value="WGR domain-like"/>
    <property type="match status" value="1"/>
</dbReference>
<gene>
    <name evidence="14" type="ORF">L596_009946</name>
</gene>
<keyword evidence="4" id="KW-0808">Transferase</keyword>
<dbReference type="PROSITE" id="PS52007">
    <property type="entry name" value="PADR1"/>
    <property type="match status" value="1"/>
</dbReference>
<evidence type="ECO:0000256" key="10">
    <source>
        <dbReference type="ARBA" id="ARBA00033987"/>
    </source>
</evidence>
<dbReference type="InterPro" id="IPR050800">
    <property type="entry name" value="ARTD/PARP"/>
</dbReference>
<evidence type="ECO:0000256" key="11">
    <source>
        <dbReference type="SAM" id="Coils"/>
    </source>
</evidence>
<dbReference type="InterPro" id="IPR036930">
    <property type="entry name" value="WGR_dom_sf"/>
</dbReference>
<comment type="caution">
    <text evidence="14">The sequence shown here is derived from an EMBL/GenBank/DDBJ whole genome shotgun (WGS) entry which is preliminary data.</text>
</comment>
<dbReference type="PANTHER" id="PTHR10459">
    <property type="entry name" value="DNA LIGASE"/>
    <property type="match status" value="1"/>
</dbReference>
<dbReference type="SMART" id="SM00773">
    <property type="entry name" value="WGR"/>
    <property type="match status" value="1"/>
</dbReference>
<comment type="catalytic activity">
    <reaction evidence="10">
        <text>NAD(+) + (ADP-D-ribosyl)n-acceptor = nicotinamide + (ADP-D-ribosyl)n+1-acceptor + H(+).</text>
        <dbReference type="EC" id="2.4.2.30"/>
    </reaction>
</comment>
<comment type="subcellular location">
    <subcellularLocation>
        <location evidence="1">Nucleus</location>
    </subcellularLocation>
</comment>
<proteinExistence type="predicted"/>
<dbReference type="EC" id="2.4.2.30" evidence="2"/>
<dbReference type="InterPro" id="IPR004102">
    <property type="entry name" value="Poly(ADP-ribose)pol_reg_dom"/>
</dbReference>
<dbReference type="PROSITE" id="PS51977">
    <property type="entry name" value="WGR"/>
    <property type="match status" value="1"/>
</dbReference>
<evidence type="ECO:0000256" key="9">
    <source>
        <dbReference type="ARBA" id="ARBA00023242"/>
    </source>
</evidence>
<keyword evidence="5" id="KW-0479">Metal-binding</keyword>